<feature type="region of interest" description="Disordered" evidence="4">
    <location>
        <begin position="53"/>
        <end position="110"/>
    </location>
</feature>
<proteinExistence type="predicted"/>
<keyword evidence="2" id="KW-0963">Cytoplasm</keyword>
<dbReference type="Pfam" id="PF04912">
    <property type="entry name" value="Dynamitin"/>
    <property type="match status" value="2"/>
</dbReference>
<dbReference type="Proteomes" id="UP000274922">
    <property type="component" value="Unassembled WGS sequence"/>
</dbReference>
<feature type="region of interest" description="Disordered" evidence="4">
    <location>
        <begin position="440"/>
        <end position="463"/>
    </location>
</feature>
<comment type="subcellular location">
    <subcellularLocation>
        <location evidence="1">Cytoplasm</location>
    </subcellularLocation>
</comment>
<dbReference type="OrthoDB" id="4977at2759"/>
<dbReference type="EMBL" id="ML014118">
    <property type="protein sequence ID" value="RKP03780.1"/>
    <property type="molecule type" value="Genomic_DNA"/>
</dbReference>
<feature type="compositionally biased region" description="Acidic residues" evidence="4">
    <location>
        <begin position="97"/>
        <end position="107"/>
    </location>
</feature>
<evidence type="ECO:0000256" key="3">
    <source>
        <dbReference type="SAM" id="Coils"/>
    </source>
</evidence>
<organism evidence="5 6">
    <name type="scientific">Caulochytrium protostelioides</name>
    <dbReference type="NCBI Taxonomy" id="1555241"/>
    <lineage>
        <taxon>Eukaryota</taxon>
        <taxon>Fungi</taxon>
        <taxon>Fungi incertae sedis</taxon>
        <taxon>Chytridiomycota</taxon>
        <taxon>Chytridiomycota incertae sedis</taxon>
        <taxon>Chytridiomycetes</taxon>
        <taxon>Caulochytriales</taxon>
        <taxon>Caulochytriaceae</taxon>
        <taxon>Caulochytrium</taxon>
    </lineage>
</organism>
<dbReference type="STRING" id="1555241.A0A4P9XF69"/>
<evidence type="ECO:0000256" key="1">
    <source>
        <dbReference type="ARBA" id="ARBA00004496"/>
    </source>
</evidence>
<feature type="compositionally biased region" description="Low complexity" evidence="4">
    <location>
        <begin position="445"/>
        <end position="463"/>
    </location>
</feature>
<feature type="compositionally biased region" description="Gly residues" evidence="4">
    <location>
        <begin position="60"/>
        <end position="69"/>
    </location>
</feature>
<evidence type="ECO:0000313" key="5">
    <source>
        <dbReference type="EMBL" id="RKP03780.1"/>
    </source>
</evidence>
<feature type="region of interest" description="Disordered" evidence="4">
    <location>
        <begin position="1"/>
        <end position="32"/>
    </location>
</feature>
<protein>
    <submittedName>
        <fullName evidence="5">Uncharacterized protein</fullName>
    </submittedName>
</protein>
<dbReference type="PANTHER" id="PTHR15346">
    <property type="entry name" value="DYNACTIN SUBUNIT"/>
    <property type="match status" value="1"/>
</dbReference>
<feature type="region of interest" description="Disordered" evidence="4">
    <location>
        <begin position="147"/>
        <end position="169"/>
    </location>
</feature>
<accession>A0A4P9XF69</accession>
<dbReference type="InterPro" id="IPR028133">
    <property type="entry name" value="Dynamitin"/>
</dbReference>
<gene>
    <name evidence="5" type="ORF">CXG81DRAFT_23615</name>
</gene>
<evidence type="ECO:0000313" key="6">
    <source>
        <dbReference type="Proteomes" id="UP000274922"/>
    </source>
</evidence>
<dbReference type="AlphaFoldDB" id="A0A4P9XF69"/>
<feature type="coiled-coil region" evidence="3">
    <location>
        <begin position="398"/>
        <end position="425"/>
    </location>
</feature>
<evidence type="ECO:0000256" key="2">
    <source>
        <dbReference type="ARBA" id="ARBA00022490"/>
    </source>
</evidence>
<reference evidence="6" key="1">
    <citation type="journal article" date="2018" name="Nat. Microbiol.">
        <title>Leveraging single-cell genomics to expand the fungal tree of life.</title>
        <authorList>
            <person name="Ahrendt S.R."/>
            <person name="Quandt C.A."/>
            <person name="Ciobanu D."/>
            <person name="Clum A."/>
            <person name="Salamov A."/>
            <person name="Andreopoulos B."/>
            <person name="Cheng J.F."/>
            <person name="Woyke T."/>
            <person name="Pelin A."/>
            <person name="Henrissat B."/>
            <person name="Reynolds N.K."/>
            <person name="Benny G.L."/>
            <person name="Smith M.E."/>
            <person name="James T.Y."/>
            <person name="Grigoriev I.V."/>
        </authorList>
    </citation>
    <scope>NUCLEOTIDE SEQUENCE [LARGE SCALE GENOMIC DNA]</scope>
    <source>
        <strain evidence="6">ATCC 52028</strain>
    </source>
</reference>
<keyword evidence="6" id="KW-1185">Reference proteome</keyword>
<name>A0A4P9XF69_9FUNG</name>
<sequence length="574" mass="59161">MAQRRALPDIDTSGPDVYESDDLGAAGAAGPSAVLQSAAAANTLRHFLTVDEPVHAPFGGSSGRGGAGGADDAAAAASESPTMPPAGARGGARGDAEDATDDTDAMDAGDRVVTRRQPGVATAQQQFEQRLAAQDFSGRIGQARGWKTALDHGGGSGLASARRGGAGRDDDPLVRLAALMDATERLEHDLQKQPLAPDVGPGDPASAASAAATADAVAALQQRLNQLVSAAQDRQLNQVQQSLASSQHQRQSLIAQMSDLLAADTRPSTATAAATVSAPPSSSSTAVATARDGASGVTYEVHLARGGIDRWDAARLIAVESRLHHLEQVIGLHLLQDGLGCIGVGTGGAGAKDDAAAAAAARLRARDLTHTIQRGGSLVGVLDQIEAELGLLTNPRALEQVTVRAKAAAAELERLADRRKRHQQDRVYGEMELLGASPVQPQAGAATSAAASSTPATAPPATTATDTLMSAEAAVKIDKAYTLLQRVDHVAGVVPSLVARLHSLERLHNEAGVFAESLGQLQAVAAEGDAADAALQTTLETLRSSMAENDRRTRENMALLEQRLEKLRQHVDPS</sequence>
<dbReference type="GO" id="GO:0005869">
    <property type="term" value="C:dynactin complex"/>
    <property type="evidence" value="ECO:0007669"/>
    <property type="project" value="InterPro"/>
</dbReference>
<keyword evidence="3" id="KW-0175">Coiled coil</keyword>
<dbReference type="GO" id="GO:0005737">
    <property type="term" value="C:cytoplasm"/>
    <property type="evidence" value="ECO:0007669"/>
    <property type="project" value="UniProtKB-SubCell"/>
</dbReference>
<evidence type="ECO:0000256" key="4">
    <source>
        <dbReference type="SAM" id="MobiDB-lite"/>
    </source>
</evidence>
<dbReference type="GO" id="GO:0007017">
    <property type="term" value="P:microtubule-based process"/>
    <property type="evidence" value="ECO:0007669"/>
    <property type="project" value="InterPro"/>
</dbReference>